<dbReference type="EMBL" id="CP067420">
    <property type="protein sequence ID" value="QQP88675.1"/>
    <property type="molecule type" value="Genomic_DNA"/>
</dbReference>
<dbReference type="SUPFAM" id="SSF53187">
    <property type="entry name" value="Zn-dependent exopeptidases"/>
    <property type="match status" value="1"/>
</dbReference>
<dbReference type="Pfam" id="PF01546">
    <property type="entry name" value="Peptidase_M20"/>
    <property type="match status" value="1"/>
</dbReference>
<keyword evidence="18" id="KW-1185">Reference proteome</keyword>
<keyword evidence="7 15" id="KW-0479">Metal-binding</keyword>
<feature type="binding site" evidence="15">
    <location>
        <position position="358"/>
    </location>
    <ligand>
        <name>Zn(2+)</name>
        <dbReference type="ChEBI" id="CHEBI:29105"/>
        <label>2</label>
    </ligand>
</feature>
<dbReference type="EC" id="3.5.1.18" evidence="4 15"/>
<dbReference type="Pfam" id="PF07687">
    <property type="entry name" value="M20_dimer"/>
    <property type="match status" value="1"/>
</dbReference>
<dbReference type="InterPro" id="IPR002933">
    <property type="entry name" value="Peptidase_M20"/>
</dbReference>
<dbReference type="SUPFAM" id="SSF55031">
    <property type="entry name" value="Bacterial exopeptidase dimerisation domain"/>
    <property type="match status" value="1"/>
</dbReference>
<feature type="binding site" evidence="15">
    <location>
        <position position="145"/>
    </location>
    <ligand>
        <name>Zn(2+)</name>
        <dbReference type="ChEBI" id="CHEBI:29105"/>
        <label>2</label>
    </ligand>
</feature>
<evidence type="ECO:0000256" key="11">
    <source>
        <dbReference type="ARBA" id="ARBA00023154"/>
    </source>
</evidence>
<dbReference type="CDD" id="cd03891">
    <property type="entry name" value="M20_DapE_proteobac"/>
    <property type="match status" value="1"/>
</dbReference>
<evidence type="ECO:0000256" key="7">
    <source>
        <dbReference type="ARBA" id="ARBA00022723"/>
    </source>
</evidence>
<evidence type="ECO:0000256" key="10">
    <source>
        <dbReference type="ARBA" id="ARBA00022915"/>
    </source>
</evidence>
<accession>A0ABX7B2W4</accession>
<evidence type="ECO:0000256" key="14">
    <source>
        <dbReference type="ARBA" id="ARBA00051301"/>
    </source>
</evidence>
<dbReference type="Gene3D" id="3.30.70.360">
    <property type="match status" value="1"/>
</dbReference>
<comment type="catalytic activity">
    <reaction evidence="14 15">
        <text>N-succinyl-(2S,6S)-2,6-diaminopimelate + H2O = (2S,6S)-2,6-diaminopimelate + succinate</text>
        <dbReference type="Rhea" id="RHEA:22608"/>
        <dbReference type="ChEBI" id="CHEBI:15377"/>
        <dbReference type="ChEBI" id="CHEBI:30031"/>
        <dbReference type="ChEBI" id="CHEBI:57609"/>
        <dbReference type="ChEBI" id="CHEBI:58087"/>
        <dbReference type="EC" id="3.5.1.18"/>
    </reaction>
</comment>
<comment type="similarity">
    <text evidence="2 15">Belongs to the peptidase M20A family. DapE subfamily.</text>
</comment>
<name>A0ABX7B2W4_9PROT</name>
<reference evidence="17" key="1">
    <citation type="submission" date="2021-02" db="EMBL/GenBank/DDBJ databases">
        <title>Skermanella TT6 skin isolate.</title>
        <authorList>
            <person name="Lee K."/>
            <person name="Ganzorig M."/>
        </authorList>
    </citation>
    <scope>NUCLEOTIDE SEQUENCE</scope>
    <source>
        <strain evidence="17">TT6</strain>
    </source>
</reference>
<keyword evidence="9 15" id="KW-0862">Zinc</keyword>
<comment type="function">
    <text evidence="15">Catalyzes the hydrolysis of N-succinyl-L,L-diaminopimelic acid (SDAP), forming succinate and LL-2,6-diaminopimelate (DAP), an intermediate involved in the bacterial biosynthesis of lysine and meso-diaminopimelic acid, an essential component of bacterial cell walls.</text>
</comment>
<evidence type="ECO:0000256" key="13">
    <source>
        <dbReference type="ARBA" id="ARBA00031891"/>
    </source>
</evidence>
<dbReference type="PANTHER" id="PTHR43808">
    <property type="entry name" value="ACETYLORNITHINE DEACETYLASE"/>
    <property type="match status" value="1"/>
</dbReference>
<dbReference type="InterPro" id="IPR050072">
    <property type="entry name" value="Peptidase_M20A"/>
</dbReference>
<evidence type="ECO:0000256" key="9">
    <source>
        <dbReference type="ARBA" id="ARBA00022833"/>
    </source>
</evidence>
<feature type="domain" description="Peptidase M20 dimerisation" evidence="16">
    <location>
        <begin position="186"/>
        <end position="293"/>
    </location>
</feature>
<feature type="active site" description="Proton acceptor" evidence="15">
    <location>
        <position position="144"/>
    </location>
</feature>
<sequence length="397" mass="41927">MTAAPAALDPVALTQALVRCPSVTPADAGALDVLRDALEPLGFVCHRLRFEEEGTAPVDNLYARLGTRGPNLCFAGHTDVVPPGDPAAWAADPFAGAIVDGRLYGRGASDMKAAVAAFAAAVARRLRRAGPPPGSISLLITGDEEGPAVNGTRKVLDWLADRGEVLDACIVGEPTNPNYLGEMIKVGRRGSITGYLTVYGTQGHVAYPHLADNPLPRLVRMLAALTAEPLDRGNAHFQPSTLAITTIDVGNPADNVIPARGSASFNIRFNDEHTSDGLKDWIRRTCDAVGGDYELRFRVSGESFLTPPGRLSDLVADAVERVTGHRPELSTTGGTSDARFIKSHCPVVEFGIVGQTMHKVDEHVAVDDVERLTGIYEAVIDGFFAPAPSPAKEGGAA</sequence>
<dbReference type="NCBIfam" id="TIGR01246">
    <property type="entry name" value="dapE_proteo"/>
    <property type="match status" value="1"/>
</dbReference>
<evidence type="ECO:0000256" key="2">
    <source>
        <dbReference type="ARBA" id="ARBA00006746"/>
    </source>
</evidence>
<evidence type="ECO:0000256" key="15">
    <source>
        <dbReference type="HAMAP-Rule" id="MF_01690"/>
    </source>
</evidence>
<feature type="binding site" evidence="15">
    <location>
        <position position="173"/>
    </location>
    <ligand>
        <name>Zn(2+)</name>
        <dbReference type="ChEBI" id="CHEBI:29105"/>
        <label>1</label>
    </ligand>
</feature>
<evidence type="ECO:0000256" key="8">
    <source>
        <dbReference type="ARBA" id="ARBA00022801"/>
    </source>
</evidence>
<dbReference type="NCBIfam" id="NF009557">
    <property type="entry name" value="PRK13009.1"/>
    <property type="match status" value="1"/>
</dbReference>
<dbReference type="HAMAP" id="MF_01690">
    <property type="entry name" value="DapE"/>
    <property type="match status" value="1"/>
</dbReference>
<keyword evidence="12 15" id="KW-0170">Cobalt</keyword>
<evidence type="ECO:0000256" key="12">
    <source>
        <dbReference type="ARBA" id="ARBA00023285"/>
    </source>
</evidence>
<evidence type="ECO:0000256" key="3">
    <source>
        <dbReference type="ARBA" id="ARBA00011738"/>
    </source>
</evidence>
<feature type="binding site" evidence="15">
    <location>
        <position position="110"/>
    </location>
    <ligand>
        <name>Zn(2+)</name>
        <dbReference type="ChEBI" id="CHEBI:29105"/>
        <label>2</label>
    </ligand>
</feature>
<comment type="cofactor">
    <cofactor evidence="15">
        <name>Zn(2+)</name>
        <dbReference type="ChEBI" id="CHEBI:29105"/>
    </cofactor>
    <cofactor evidence="15">
        <name>Co(2+)</name>
        <dbReference type="ChEBI" id="CHEBI:48828"/>
    </cofactor>
    <text evidence="15">Binds 2 Zn(2+) or Co(2+) ions per subunit.</text>
</comment>
<dbReference type="RefSeq" id="WP_201073906.1">
    <property type="nucleotide sequence ID" value="NZ_CP067420.1"/>
</dbReference>
<dbReference type="InterPro" id="IPR001261">
    <property type="entry name" value="ArgE/DapE_CS"/>
</dbReference>
<evidence type="ECO:0000256" key="4">
    <source>
        <dbReference type="ARBA" id="ARBA00011921"/>
    </source>
</evidence>
<dbReference type="InterPro" id="IPR005941">
    <property type="entry name" value="DapE_proteobac"/>
</dbReference>
<feature type="active site" evidence="15">
    <location>
        <position position="79"/>
    </location>
</feature>
<protein>
    <recommendedName>
        <fullName evidence="5 15">Succinyl-diaminopimelate desuccinylase</fullName>
        <shortName evidence="15">SDAP desuccinylase</shortName>
        <ecNumber evidence="4 15">3.5.1.18</ecNumber>
    </recommendedName>
    <alternativeName>
        <fullName evidence="13 15">N-succinyl-LL-2,6-diaminoheptanedioate amidohydrolase</fullName>
    </alternativeName>
</protein>
<proteinExistence type="inferred from homology"/>
<evidence type="ECO:0000313" key="17">
    <source>
        <dbReference type="EMBL" id="QQP88675.1"/>
    </source>
</evidence>
<dbReference type="InterPro" id="IPR011650">
    <property type="entry name" value="Peptidase_M20_dimer"/>
</dbReference>
<dbReference type="InterPro" id="IPR036264">
    <property type="entry name" value="Bact_exopeptidase_dim_dom"/>
</dbReference>
<evidence type="ECO:0000313" key="18">
    <source>
        <dbReference type="Proteomes" id="UP000595197"/>
    </source>
</evidence>
<dbReference type="GO" id="GO:0009014">
    <property type="term" value="F:succinyl-diaminopimelate desuccinylase activity"/>
    <property type="evidence" value="ECO:0007669"/>
    <property type="project" value="UniProtKB-EC"/>
</dbReference>
<dbReference type="Gene3D" id="3.40.630.10">
    <property type="entry name" value="Zn peptidases"/>
    <property type="match status" value="1"/>
</dbReference>
<organism evidence="17 18">
    <name type="scientific">Skermanella cutis</name>
    <dbReference type="NCBI Taxonomy" id="2775420"/>
    <lineage>
        <taxon>Bacteria</taxon>
        <taxon>Pseudomonadati</taxon>
        <taxon>Pseudomonadota</taxon>
        <taxon>Alphaproteobacteria</taxon>
        <taxon>Rhodospirillales</taxon>
        <taxon>Azospirillaceae</taxon>
        <taxon>Skermanella</taxon>
    </lineage>
</organism>
<evidence type="ECO:0000256" key="6">
    <source>
        <dbReference type="ARBA" id="ARBA00022605"/>
    </source>
</evidence>
<gene>
    <name evidence="15 17" type="primary">dapE</name>
    <name evidence="17" type="ORF">IGS68_22050</name>
</gene>
<keyword evidence="10 15" id="KW-0220">Diaminopimelate biosynthesis</keyword>
<keyword evidence="11 15" id="KW-0457">Lysine biosynthesis</keyword>
<comment type="pathway">
    <text evidence="1 15">Amino-acid biosynthesis; L-lysine biosynthesis via DAP pathway; LL-2,6-diaminopimelate from (S)-tetrahydrodipicolinate (succinylase route): step 3/3.</text>
</comment>
<evidence type="ECO:0000259" key="16">
    <source>
        <dbReference type="Pfam" id="PF07687"/>
    </source>
</evidence>
<keyword evidence="8 15" id="KW-0378">Hydrolase</keyword>
<feature type="binding site" evidence="15">
    <location>
        <position position="77"/>
    </location>
    <ligand>
        <name>Zn(2+)</name>
        <dbReference type="ChEBI" id="CHEBI:29105"/>
        <label>1</label>
    </ligand>
</feature>
<evidence type="ECO:0000256" key="5">
    <source>
        <dbReference type="ARBA" id="ARBA00022391"/>
    </source>
</evidence>
<keyword evidence="6 15" id="KW-0028">Amino-acid biosynthesis</keyword>
<evidence type="ECO:0000256" key="1">
    <source>
        <dbReference type="ARBA" id="ARBA00005130"/>
    </source>
</evidence>
<dbReference type="PROSITE" id="PS00759">
    <property type="entry name" value="ARGE_DAPE_CPG2_2"/>
    <property type="match status" value="1"/>
</dbReference>
<dbReference type="Proteomes" id="UP000595197">
    <property type="component" value="Chromosome"/>
</dbReference>
<dbReference type="PANTHER" id="PTHR43808:SF31">
    <property type="entry name" value="N-ACETYL-L-CITRULLINE DEACETYLASE"/>
    <property type="match status" value="1"/>
</dbReference>
<comment type="subunit">
    <text evidence="3 15">Homodimer.</text>
</comment>
<feature type="binding site" evidence="15">
    <location>
        <position position="110"/>
    </location>
    <ligand>
        <name>Zn(2+)</name>
        <dbReference type="ChEBI" id="CHEBI:29105"/>
        <label>1</label>
    </ligand>
</feature>